<evidence type="ECO:0000256" key="16">
    <source>
        <dbReference type="PIRSR" id="PIRSR006404-2"/>
    </source>
</evidence>
<evidence type="ECO:0000256" key="3">
    <source>
        <dbReference type="ARBA" id="ARBA00022475"/>
    </source>
</evidence>
<feature type="active site" evidence="15">
    <location>
        <position position="68"/>
    </location>
</feature>
<organism evidence="19 20">
    <name type="scientific">Nonomuraea montanisoli</name>
    <dbReference type="NCBI Taxonomy" id="2741721"/>
    <lineage>
        <taxon>Bacteria</taxon>
        <taxon>Bacillati</taxon>
        <taxon>Actinomycetota</taxon>
        <taxon>Actinomycetes</taxon>
        <taxon>Streptosporangiales</taxon>
        <taxon>Streptosporangiaceae</taxon>
        <taxon>Nonomuraea</taxon>
    </lineage>
</organism>
<dbReference type="GO" id="GO:0006508">
    <property type="term" value="P:proteolysis"/>
    <property type="evidence" value="ECO:0007669"/>
    <property type="project" value="UniProtKB-KW"/>
</dbReference>
<evidence type="ECO:0000256" key="9">
    <source>
        <dbReference type="ARBA" id="ARBA00022833"/>
    </source>
</evidence>
<dbReference type="GO" id="GO:0008237">
    <property type="term" value="F:metallopeptidase activity"/>
    <property type="evidence" value="ECO:0007669"/>
    <property type="project" value="UniProtKB-UniRule"/>
</dbReference>
<evidence type="ECO:0000256" key="4">
    <source>
        <dbReference type="ARBA" id="ARBA00022670"/>
    </source>
</evidence>
<keyword evidence="10 14" id="KW-1133">Transmembrane helix</keyword>
<feature type="domain" description="CBS" evidence="18">
    <location>
        <begin position="312"/>
        <end position="370"/>
    </location>
</feature>
<dbReference type="GO" id="GO:0005886">
    <property type="term" value="C:plasma membrane"/>
    <property type="evidence" value="ECO:0007669"/>
    <property type="project" value="UniProtKB-SubCell"/>
</dbReference>
<keyword evidence="9 14" id="KW-0862">Zinc</keyword>
<feature type="transmembrane region" description="Helical" evidence="14">
    <location>
        <begin position="47"/>
        <end position="67"/>
    </location>
</feature>
<comment type="similarity">
    <text evidence="2 14">Belongs to the peptidase M50B family.</text>
</comment>
<dbReference type="EMBL" id="JABWGN010000009">
    <property type="protein sequence ID" value="NUW34679.1"/>
    <property type="molecule type" value="Genomic_DNA"/>
</dbReference>
<feature type="transmembrane region" description="Helical" evidence="14">
    <location>
        <begin position="206"/>
        <end position="224"/>
    </location>
</feature>
<evidence type="ECO:0000256" key="8">
    <source>
        <dbReference type="ARBA" id="ARBA00022801"/>
    </source>
</evidence>
<dbReference type="RefSeq" id="WP_175592104.1">
    <property type="nucleotide sequence ID" value="NZ_JABWGN010000009.1"/>
</dbReference>
<feature type="binding site" evidence="16">
    <location>
        <position position="163"/>
    </location>
    <ligand>
        <name>Zn(2+)</name>
        <dbReference type="ChEBI" id="CHEBI:29105"/>
        <note>catalytic</note>
    </ligand>
</feature>
<accession>A0A7Y6IAI9</accession>
<dbReference type="InterPro" id="IPR016483">
    <property type="entry name" value="UCP006404_Pept_M50_CBS"/>
</dbReference>
<evidence type="ECO:0000256" key="6">
    <source>
        <dbReference type="ARBA" id="ARBA00022723"/>
    </source>
</evidence>
<protein>
    <recommendedName>
        <fullName evidence="14">Zinc metalloprotease</fullName>
    </recommendedName>
</protein>
<dbReference type="InterPro" id="IPR046342">
    <property type="entry name" value="CBS_dom_sf"/>
</dbReference>
<keyword evidence="11 14" id="KW-0482">Metalloprotease</keyword>
<dbReference type="Gene3D" id="3.10.580.10">
    <property type="entry name" value="CBS-domain"/>
    <property type="match status" value="1"/>
</dbReference>
<evidence type="ECO:0000256" key="17">
    <source>
        <dbReference type="PROSITE-ProRule" id="PRU00703"/>
    </source>
</evidence>
<dbReference type="PROSITE" id="PS51371">
    <property type="entry name" value="CBS"/>
    <property type="match status" value="1"/>
</dbReference>
<evidence type="ECO:0000313" key="19">
    <source>
        <dbReference type="EMBL" id="NUW34679.1"/>
    </source>
</evidence>
<keyword evidence="12 17" id="KW-0129">CBS domain</keyword>
<dbReference type="SUPFAM" id="SSF54631">
    <property type="entry name" value="CBS-domain pair"/>
    <property type="match status" value="1"/>
</dbReference>
<keyword evidence="8 14" id="KW-0378">Hydrolase</keyword>
<dbReference type="InterPro" id="IPR000644">
    <property type="entry name" value="CBS_dom"/>
</dbReference>
<dbReference type="PIRSF" id="PIRSF006404">
    <property type="entry name" value="UCP006404_Pept_M50_CBS"/>
    <property type="match status" value="1"/>
</dbReference>
<dbReference type="Proteomes" id="UP000586042">
    <property type="component" value="Unassembled WGS sequence"/>
</dbReference>
<feature type="binding site" evidence="16">
    <location>
        <position position="67"/>
    </location>
    <ligand>
        <name>Zn(2+)</name>
        <dbReference type="ChEBI" id="CHEBI:29105"/>
        <note>catalytic</note>
    </ligand>
</feature>
<evidence type="ECO:0000256" key="10">
    <source>
        <dbReference type="ARBA" id="ARBA00022989"/>
    </source>
</evidence>
<keyword evidence="5 14" id="KW-0812">Transmembrane</keyword>
<dbReference type="InterPro" id="IPR008915">
    <property type="entry name" value="Peptidase_M50"/>
</dbReference>
<feature type="binding site" evidence="16">
    <location>
        <position position="71"/>
    </location>
    <ligand>
        <name>Zn(2+)</name>
        <dbReference type="ChEBI" id="CHEBI:29105"/>
        <note>catalytic</note>
    </ligand>
</feature>
<reference evidence="19 20" key="1">
    <citation type="submission" date="2020-06" db="EMBL/GenBank/DDBJ databases">
        <title>Nonomuraea sp. SMC257, a novel actinomycete isolated from soil.</title>
        <authorList>
            <person name="Chanama M."/>
        </authorList>
    </citation>
    <scope>NUCLEOTIDE SEQUENCE [LARGE SCALE GENOMIC DNA]</scope>
    <source>
        <strain evidence="19 20">SMC257</strain>
    </source>
</reference>
<evidence type="ECO:0000256" key="7">
    <source>
        <dbReference type="ARBA" id="ARBA00022737"/>
    </source>
</evidence>
<keyword evidence="7" id="KW-0677">Repeat</keyword>
<dbReference type="Pfam" id="PF00571">
    <property type="entry name" value="CBS"/>
    <property type="match status" value="1"/>
</dbReference>
<feature type="transmembrane region" description="Helical" evidence="14">
    <location>
        <begin position="108"/>
        <end position="131"/>
    </location>
</feature>
<evidence type="ECO:0000256" key="15">
    <source>
        <dbReference type="PIRSR" id="PIRSR006404-1"/>
    </source>
</evidence>
<evidence type="ECO:0000256" key="11">
    <source>
        <dbReference type="ARBA" id="ARBA00023049"/>
    </source>
</evidence>
<comment type="subcellular location">
    <subcellularLocation>
        <location evidence="1 14">Cell membrane</location>
        <topology evidence="1 14">Multi-pass membrane protein</topology>
    </subcellularLocation>
</comment>
<sequence>MRQTLPLGSMAGVPVRAHWSALGIAALIVVLLGTTVLPRAVPGYGQAQYWLVAAITGTLFMASLLIHEAAHALIARRRGLRVGSVTLWVLGGYTEMEEEAKSPRVELATAAAGPLASLGIAAVTLLAYVFLPRPALAASAAGWLSTMNLLLGLFNLLPGAPLDGGRVLHALLWWRFGDAARADRAAARAGQMLGTTLISVGLASTFLWNWLSGLWLAFLGWYIAMSARQELTVKIARAGLRGLRVAEVMTPVPDLAPAWMNVEKLIEGVVLHSRQTVFPVVTLTGAAVGSVSLDTLAAVPPQRRGSTRVEALTTTQRPVRTLAPDDEAALLLEQPAQGQLIAVVVDDRRLVGMVTDADLRRALGQSLLRTGADVTT</sequence>
<evidence type="ECO:0000256" key="5">
    <source>
        <dbReference type="ARBA" id="ARBA00022692"/>
    </source>
</evidence>
<evidence type="ECO:0000259" key="18">
    <source>
        <dbReference type="PROSITE" id="PS51371"/>
    </source>
</evidence>
<dbReference type="PANTHER" id="PTHR39188:SF3">
    <property type="entry name" value="STAGE IV SPORULATION PROTEIN FB"/>
    <property type="match status" value="1"/>
</dbReference>
<dbReference type="PANTHER" id="PTHR39188">
    <property type="entry name" value="MEMBRANE-ASSOCIATED ZINC METALLOPROTEASE M50B"/>
    <property type="match status" value="1"/>
</dbReference>
<evidence type="ECO:0000256" key="1">
    <source>
        <dbReference type="ARBA" id="ARBA00004651"/>
    </source>
</evidence>
<dbReference type="Pfam" id="PF02163">
    <property type="entry name" value="Peptidase_M50"/>
    <property type="match status" value="2"/>
</dbReference>
<keyword evidence="6 14" id="KW-0479">Metal-binding</keyword>
<evidence type="ECO:0000256" key="2">
    <source>
        <dbReference type="ARBA" id="ARBA00007931"/>
    </source>
</evidence>
<evidence type="ECO:0000256" key="13">
    <source>
        <dbReference type="ARBA" id="ARBA00023136"/>
    </source>
</evidence>
<evidence type="ECO:0000313" key="20">
    <source>
        <dbReference type="Proteomes" id="UP000586042"/>
    </source>
</evidence>
<gene>
    <name evidence="19" type="ORF">HTZ77_25065</name>
</gene>
<name>A0A7Y6IAI9_9ACTN</name>
<evidence type="ECO:0000256" key="14">
    <source>
        <dbReference type="PIRNR" id="PIRNR006404"/>
    </source>
</evidence>
<keyword evidence="20" id="KW-1185">Reference proteome</keyword>
<evidence type="ECO:0000256" key="12">
    <source>
        <dbReference type="ARBA" id="ARBA00023122"/>
    </source>
</evidence>
<feature type="transmembrane region" description="Helical" evidence="14">
    <location>
        <begin position="138"/>
        <end position="157"/>
    </location>
</feature>
<keyword evidence="4 14" id="KW-0645">Protease</keyword>
<comment type="cofactor">
    <cofactor evidence="14 16">
        <name>Zn(2+)</name>
        <dbReference type="ChEBI" id="CHEBI:29105"/>
    </cofactor>
    <text evidence="14 16">Binds 1 zinc ion per subunit.</text>
</comment>
<comment type="caution">
    <text evidence="19">The sequence shown here is derived from an EMBL/GenBank/DDBJ whole genome shotgun (WGS) entry which is preliminary data.</text>
</comment>
<dbReference type="GO" id="GO:0046872">
    <property type="term" value="F:metal ion binding"/>
    <property type="evidence" value="ECO:0007669"/>
    <property type="project" value="UniProtKB-UniRule"/>
</dbReference>
<proteinExistence type="inferred from homology"/>
<feature type="transmembrane region" description="Helical" evidence="14">
    <location>
        <begin position="21"/>
        <end position="41"/>
    </location>
</feature>
<dbReference type="AlphaFoldDB" id="A0A7Y6IAI9"/>
<keyword evidence="13 14" id="KW-0472">Membrane</keyword>
<keyword evidence="3 14" id="KW-1003">Cell membrane</keyword>